<dbReference type="AlphaFoldDB" id="A0A842I220"/>
<organism evidence="2 3">
    <name type="scientific">Parasphingopyxis marina</name>
    <dbReference type="NCBI Taxonomy" id="2761622"/>
    <lineage>
        <taxon>Bacteria</taxon>
        <taxon>Pseudomonadati</taxon>
        <taxon>Pseudomonadota</taxon>
        <taxon>Alphaproteobacteria</taxon>
        <taxon>Sphingomonadales</taxon>
        <taxon>Sphingomonadaceae</taxon>
        <taxon>Parasphingopyxis</taxon>
    </lineage>
</organism>
<comment type="caution">
    <text evidence="2">The sequence shown here is derived from an EMBL/GenBank/DDBJ whole genome shotgun (WGS) entry which is preliminary data.</text>
</comment>
<protein>
    <submittedName>
        <fullName evidence="2">Uncharacterized protein</fullName>
    </submittedName>
</protein>
<feature type="region of interest" description="Disordered" evidence="1">
    <location>
        <begin position="73"/>
        <end position="110"/>
    </location>
</feature>
<accession>A0A842I220</accession>
<name>A0A842I220_9SPHN</name>
<dbReference type="Proteomes" id="UP000564378">
    <property type="component" value="Unassembled WGS sequence"/>
</dbReference>
<feature type="region of interest" description="Disordered" evidence="1">
    <location>
        <begin position="154"/>
        <end position="186"/>
    </location>
</feature>
<evidence type="ECO:0000313" key="2">
    <source>
        <dbReference type="EMBL" id="MBC2777824.1"/>
    </source>
</evidence>
<proteinExistence type="predicted"/>
<evidence type="ECO:0000256" key="1">
    <source>
        <dbReference type="SAM" id="MobiDB-lite"/>
    </source>
</evidence>
<dbReference type="EMBL" id="JACJVJ010000002">
    <property type="protein sequence ID" value="MBC2777824.1"/>
    <property type="molecule type" value="Genomic_DNA"/>
</dbReference>
<reference evidence="2 3" key="1">
    <citation type="submission" date="2020-08" db="EMBL/GenBank/DDBJ databases">
        <title>Draft genome sequence of Parasphingopyxis sp. GrpM-11.</title>
        <authorList>
            <person name="Oh J."/>
            <person name="Roh D.-H."/>
        </authorList>
    </citation>
    <scope>NUCLEOTIDE SEQUENCE [LARGE SCALE GENOMIC DNA]</scope>
    <source>
        <strain evidence="2 3">GrpM-11</strain>
    </source>
</reference>
<gene>
    <name evidence="2" type="ORF">H6P80_09340</name>
</gene>
<keyword evidence="3" id="KW-1185">Reference proteome</keyword>
<evidence type="ECO:0000313" key="3">
    <source>
        <dbReference type="Proteomes" id="UP000564378"/>
    </source>
</evidence>
<sequence length="186" mass="19557">MHVTPRWADNGEKHFIAPDGESPMRFHIFALIALLATPLVPVSGQDDAPPPLHPFVPSAPVVTTDNIAIPGHLPAALPRNRARTGLAGSSSPGGLPPDVDVQRGPSPTAPIPIPYPTLSRTGASSNAHIYQSQQSDLVFARQRAGLSVGSDRSINIGANRTRTPGADQPVVIGRLANGTDHPPRPR</sequence>
<feature type="compositionally biased region" description="Low complexity" evidence="1">
    <location>
        <begin position="88"/>
        <end position="97"/>
    </location>
</feature>
<dbReference type="RefSeq" id="WP_185801135.1">
    <property type="nucleotide sequence ID" value="NZ_JACJVJ010000002.1"/>
</dbReference>